<name>A0A8B8FXH0_9HEMI</name>
<reference evidence="7" key="1">
    <citation type="submission" date="2025-08" db="UniProtKB">
        <authorList>
            <consortium name="RefSeq"/>
        </authorList>
    </citation>
    <scope>IDENTIFICATION</scope>
    <source>
        <tissue evidence="7">Whole body</tissue>
    </source>
</reference>
<dbReference type="OrthoDB" id="671595at2759"/>
<dbReference type="PANTHER" id="PTHR11461">
    <property type="entry name" value="SERINE PROTEASE INHIBITOR, SERPIN"/>
    <property type="match status" value="1"/>
</dbReference>
<evidence type="ECO:0000313" key="7">
    <source>
        <dbReference type="RefSeq" id="XP_025415512.1"/>
    </source>
</evidence>
<dbReference type="PROSITE" id="PS00284">
    <property type="entry name" value="SERPIN"/>
    <property type="match status" value="1"/>
</dbReference>
<dbReference type="InterPro" id="IPR042178">
    <property type="entry name" value="Serpin_sf_1"/>
</dbReference>
<accession>A0A8B8FXH0</accession>
<dbReference type="Proteomes" id="UP000694846">
    <property type="component" value="Unplaced"/>
</dbReference>
<evidence type="ECO:0000256" key="3">
    <source>
        <dbReference type="ARBA" id="ARBA00022900"/>
    </source>
</evidence>
<dbReference type="SUPFAM" id="SSF56574">
    <property type="entry name" value="Serpins"/>
    <property type="match status" value="1"/>
</dbReference>
<evidence type="ECO:0000256" key="2">
    <source>
        <dbReference type="ARBA" id="ARBA00022690"/>
    </source>
</evidence>
<organism evidence="6 7">
    <name type="scientific">Sipha flava</name>
    <name type="common">yellow sugarcane aphid</name>
    <dbReference type="NCBI Taxonomy" id="143950"/>
    <lineage>
        <taxon>Eukaryota</taxon>
        <taxon>Metazoa</taxon>
        <taxon>Ecdysozoa</taxon>
        <taxon>Arthropoda</taxon>
        <taxon>Hexapoda</taxon>
        <taxon>Insecta</taxon>
        <taxon>Pterygota</taxon>
        <taxon>Neoptera</taxon>
        <taxon>Paraneoptera</taxon>
        <taxon>Hemiptera</taxon>
        <taxon>Sternorrhyncha</taxon>
        <taxon>Aphidomorpha</taxon>
        <taxon>Aphidoidea</taxon>
        <taxon>Aphididae</taxon>
        <taxon>Sipha</taxon>
    </lineage>
</organism>
<gene>
    <name evidence="7" type="primary">LOC112687154</name>
</gene>
<keyword evidence="3" id="KW-0722">Serine protease inhibitor</keyword>
<dbReference type="InterPro" id="IPR023795">
    <property type="entry name" value="Serpin_CS"/>
</dbReference>
<keyword evidence="6" id="KW-1185">Reference proteome</keyword>
<dbReference type="PANTHER" id="PTHR11461:SF211">
    <property type="entry name" value="GH10112P-RELATED"/>
    <property type="match status" value="1"/>
</dbReference>
<evidence type="ECO:0000256" key="4">
    <source>
        <dbReference type="RuleBase" id="RU000411"/>
    </source>
</evidence>
<dbReference type="InterPro" id="IPR036186">
    <property type="entry name" value="Serpin_sf"/>
</dbReference>
<protein>
    <submittedName>
        <fullName evidence="7">Serpin B8-like</fullName>
    </submittedName>
</protein>
<dbReference type="AlphaFoldDB" id="A0A8B8FXH0"/>
<dbReference type="GO" id="GO:0004867">
    <property type="term" value="F:serine-type endopeptidase inhibitor activity"/>
    <property type="evidence" value="ECO:0007669"/>
    <property type="project" value="UniProtKB-KW"/>
</dbReference>
<dbReference type="InterPro" id="IPR023796">
    <property type="entry name" value="Serpin_dom"/>
</dbReference>
<dbReference type="SMART" id="SM00093">
    <property type="entry name" value="SERPIN"/>
    <property type="match status" value="1"/>
</dbReference>
<feature type="domain" description="Serpin" evidence="5">
    <location>
        <begin position="122"/>
        <end position="488"/>
    </location>
</feature>
<dbReference type="GeneID" id="112687154"/>
<evidence type="ECO:0000259" key="5">
    <source>
        <dbReference type="SMART" id="SM00093"/>
    </source>
</evidence>
<dbReference type="Gene3D" id="2.30.39.10">
    <property type="entry name" value="Alpha-1-antitrypsin, domain 1"/>
    <property type="match status" value="1"/>
</dbReference>
<sequence length="493" mass="53853">MGIIVVIVAVFVVVVVVVIIKKNNLFCLSVRLDARDTTPQSLRVTTTSDTRSRPGSVLRNMARLRAAPAPCTSTAARILSYAAVSCVLTTAVAVIASPEGNNNSTDVVRVVQFSNSLVPPLFNYYSRARDNLVLAPFGVATSVAMMMEGLQGRAAEEVTSLFRLQAKEARQQLRRGFKTIFDTFGSDSDGDFSGSYNKASVTSSRVMPSSYINKLSKYYQANVTTMRSDNSNNSLTDILELRSDTGIISHWKDYQKLATYTYSSYQSSAPFTKSDGSIVHVPMIPQIGMFKIGYVPQLKCLAAELMFETDKVSMLIMMPDDVNGSDLMIERLSKDNFLNILDSLDYQNTEVLLPQLVAFTDALDLEPFFKNLGVKTAFDQTAGKTSGGNGTGDSGNSTAKNVQLMTGRTSSKSPTVTLVSMKQNAYFSMSFITINSVGSVGTKLGIQPSTQRQRRSISSKIVFDRPFVFFIFNKLTGLIMLAGKITNPTQVPS</sequence>
<keyword evidence="2" id="KW-0646">Protease inhibitor</keyword>
<dbReference type="GO" id="GO:0005615">
    <property type="term" value="C:extracellular space"/>
    <property type="evidence" value="ECO:0007669"/>
    <property type="project" value="InterPro"/>
</dbReference>
<comment type="similarity">
    <text evidence="1 4">Belongs to the serpin family.</text>
</comment>
<evidence type="ECO:0000313" key="6">
    <source>
        <dbReference type="Proteomes" id="UP000694846"/>
    </source>
</evidence>
<proteinExistence type="inferred from homology"/>
<dbReference type="Gene3D" id="2.10.310.10">
    <property type="entry name" value="Serpins superfamily"/>
    <property type="match status" value="1"/>
</dbReference>
<dbReference type="CDD" id="cd00172">
    <property type="entry name" value="serpin"/>
    <property type="match status" value="1"/>
</dbReference>
<dbReference type="InterPro" id="IPR042185">
    <property type="entry name" value="Serpin_sf_2"/>
</dbReference>
<dbReference type="Pfam" id="PF00079">
    <property type="entry name" value="Serpin"/>
    <property type="match status" value="2"/>
</dbReference>
<dbReference type="InterPro" id="IPR000215">
    <property type="entry name" value="Serpin_fam"/>
</dbReference>
<dbReference type="RefSeq" id="XP_025415512.1">
    <property type="nucleotide sequence ID" value="XM_025559727.1"/>
</dbReference>
<evidence type="ECO:0000256" key="1">
    <source>
        <dbReference type="ARBA" id="ARBA00009500"/>
    </source>
</evidence>
<dbReference type="Gene3D" id="3.30.497.10">
    <property type="entry name" value="Antithrombin, subunit I, domain 2"/>
    <property type="match status" value="1"/>
</dbReference>